<protein>
    <submittedName>
        <fullName evidence="2">Uncharacterized protein</fullName>
    </submittedName>
</protein>
<feature type="region of interest" description="Disordered" evidence="1">
    <location>
        <begin position="316"/>
        <end position="360"/>
    </location>
</feature>
<gene>
    <name evidence="2" type="ORF">TNCT_373602</name>
</gene>
<dbReference type="Proteomes" id="UP000887116">
    <property type="component" value="Unassembled WGS sequence"/>
</dbReference>
<feature type="compositionally biased region" description="Low complexity" evidence="1">
    <location>
        <begin position="316"/>
        <end position="331"/>
    </location>
</feature>
<proteinExistence type="predicted"/>
<name>A0A8X6KVD8_TRICU</name>
<organism evidence="2 3">
    <name type="scientific">Trichonephila clavata</name>
    <name type="common">Joro spider</name>
    <name type="synonym">Nephila clavata</name>
    <dbReference type="NCBI Taxonomy" id="2740835"/>
    <lineage>
        <taxon>Eukaryota</taxon>
        <taxon>Metazoa</taxon>
        <taxon>Ecdysozoa</taxon>
        <taxon>Arthropoda</taxon>
        <taxon>Chelicerata</taxon>
        <taxon>Arachnida</taxon>
        <taxon>Araneae</taxon>
        <taxon>Araneomorphae</taxon>
        <taxon>Entelegynae</taxon>
        <taxon>Araneoidea</taxon>
        <taxon>Nephilidae</taxon>
        <taxon>Trichonephila</taxon>
    </lineage>
</organism>
<dbReference type="AlphaFoldDB" id="A0A8X6KVD8"/>
<feature type="compositionally biased region" description="Polar residues" evidence="1">
    <location>
        <begin position="332"/>
        <end position="350"/>
    </location>
</feature>
<reference evidence="2" key="1">
    <citation type="submission" date="2020-07" db="EMBL/GenBank/DDBJ databases">
        <title>Multicomponent nature underlies the extraordinary mechanical properties of spider dragline silk.</title>
        <authorList>
            <person name="Kono N."/>
            <person name="Nakamura H."/>
            <person name="Mori M."/>
            <person name="Yoshida Y."/>
            <person name="Ohtoshi R."/>
            <person name="Malay A.D."/>
            <person name="Moran D.A.P."/>
            <person name="Tomita M."/>
            <person name="Numata K."/>
            <person name="Arakawa K."/>
        </authorList>
    </citation>
    <scope>NUCLEOTIDE SEQUENCE</scope>
</reference>
<sequence>MVYNLTIYQDWDILKKRCVPQTSQEFVDSKQRLRAALRNIKTITEISQKNGYRKYMITEESTTLQRKERKKIQRSDSSSGLSCKEKYIQQKKKMNFRKERLPLKERNPVIKKEPIVKEVEKDVLSENNPLRIKKRKRAIAEEGNKVLSENNPLRIKKRKKAIAEAGNKVLSENNPLRIKKRKKAIAEAGNKVLSPSLHLETNGMLEVKEKGVEETIPRELLDILESNVHYGDIVIPKRRTKVSQEVWASSLELPAQLPRRSGRKKTLVSNVNNVEQQNHNSPASIPKVSTVNNVKQDETSSAQTSTITVSTVNVTQEPTSSVQTSEVSTVSNIEKQNSPASIPKLSTSNNGDEELASPASIPKKNTGEVQLLNLKDEKELLQRILKSNCEQKVPPDWDFESFDEYLIDPEENSSPLGEKTFDNDESAICPPGNVGLKYFGHISEEIWNRNK</sequence>
<evidence type="ECO:0000313" key="3">
    <source>
        <dbReference type="Proteomes" id="UP000887116"/>
    </source>
</evidence>
<dbReference type="OrthoDB" id="6437827at2759"/>
<dbReference type="EMBL" id="BMAO01023316">
    <property type="protein sequence ID" value="GFQ87980.1"/>
    <property type="molecule type" value="Genomic_DNA"/>
</dbReference>
<accession>A0A8X6KVD8</accession>
<comment type="caution">
    <text evidence="2">The sequence shown here is derived from an EMBL/GenBank/DDBJ whole genome shotgun (WGS) entry which is preliminary data.</text>
</comment>
<evidence type="ECO:0000313" key="2">
    <source>
        <dbReference type="EMBL" id="GFQ87980.1"/>
    </source>
</evidence>
<evidence type="ECO:0000256" key="1">
    <source>
        <dbReference type="SAM" id="MobiDB-lite"/>
    </source>
</evidence>
<keyword evidence="3" id="KW-1185">Reference proteome</keyword>